<evidence type="ECO:0000313" key="9">
    <source>
        <dbReference type="EMBL" id="KCZ92811.1"/>
    </source>
</evidence>
<evidence type="ECO:0000256" key="2">
    <source>
        <dbReference type="ARBA" id="ARBA00006971"/>
    </source>
</evidence>
<dbReference type="Gene3D" id="3.30.479.30">
    <property type="entry name" value="Band 7 domain"/>
    <property type="match status" value="1"/>
</dbReference>
<feature type="domain" description="Band 7" evidence="8">
    <location>
        <begin position="103"/>
        <end position="271"/>
    </location>
</feature>
<comment type="similarity">
    <text evidence="2 6">Belongs to the band 7/mec-2 family. HflK subfamily.</text>
</comment>
<proteinExistence type="inferred from homology"/>
<dbReference type="SUPFAM" id="SSF117892">
    <property type="entry name" value="Band 7/SPFH domain"/>
    <property type="match status" value="1"/>
</dbReference>
<reference evidence="9 10" key="1">
    <citation type="journal article" date="2014" name="Antonie Van Leeuwenhoek">
        <title>Hyphomonas beringensis sp. nov. and Hyphomonas chukchiensis sp. nov., isolated from surface seawater of the Bering Sea and Chukchi Sea.</title>
        <authorList>
            <person name="Li C."/>
            <person name="Lai Q."/>
            <person name="Li G."/>
            <person name="Dong C."/>
            <person name="Wang J."/>
            <person name="Liao Y."/>
            <person name="Shao Z."/>
        </authorList>
    </citation>
    <scope>NUCLEOTIDE SEQUENCE [LARGE SCALE GENOMIC DNA]</scope>
    <source>
        <strain evidence="9 10">MHS-2</strain>
    </source>
</reference>
<feature type="compositionally biased region" description="Gly residues" evidence="7">
    <location>
        <begin position="35"/>
        <end position="47"/>
    </location>
</feature>
<evidence type="ECO:0000259" key="8">
    <source>
        <dbReference type="SMART" id="SM00244"/>
    </source>
</evidence>
<evidence type="ECO:0000256" key="1">
    <source>
        <dbReference type="ARBA" id="ARBA00004167"/>
    </source>
</evidence>
<evidence type="ECO:0000256" key="7">
    <source>
        <dbReference type="SAM" id="MobiDB-lite"/>
    </source>
</evidence>
<dbReference type="eggNOG" id="COG0330">
    <property type="taxonomic scope" value="Bacteria"/>
</dbReference>
<keyword evidence="10" id="KW-1185">Reference proteome</keyword>
<evidence type="ECO:0000256" key="6">
    <source>
        <dbReference type="RuleBase" id="RU364113"/>
    </source>
</evidence>
<dbReference type="PANTHER" id="PTHR43327:SF2">
    <property type="entry name" value="MODULATOR OF FTSH PROTEASE HFLK"/>
    <property type="match status" value="1"/>
</dbReference>
<dbReference type="InterPro" id="IPR050710">
    <property type="entry name" value="Band7/mec-2_domain"/>
</dbReference>
<dbReference type="RefSeq" id="WP_035615696.1">
    <property type="nucleotide sequence ID" value="NZ_ARYK01000003.1"/>
</dbReference>
<evidence type="ECO:0000256" key="3">
    <source>
        <dbReference type="ARBA" id="ARBA00022692"/>
    </source>
</evidence>
<evidence type="ECO:0000256" key="4">
    <source>
        <dbReference type="ARBA" id="ARBA00022989"/>
    </source>
</evidence>
<dbReference type="InterPro" id="IPR010201">
    <property type="entry name" value="HflK"/>
</dbReference>
<dbReference type="STRING" id="1280950.HJO_07647"/>
<keyword evidence="5 6" id="KW-0472">Membrane</keyword>
<comment type="function">
    <text evidence="6">HflC and HflK could encode or regulate a protease.</text>
</comment>
<dbReference type="AlphaFoldDB" id="A0A059FQL0"/>
<dbReference type="EMBL" id="ARYK01000003">
    <property type="protein sequence ID" value="KCZ92811.1"/>
    <property type="molecule type" value="Genomic_DNA"/>
</dbReference>
<dbReference type="OrthoDB" id="9779595at2"/>
<protein>
    <recommendedName>
        <fullName evidence="6">Protein HflK</fullName>
    </recommendedName>
</protein>
<name>A0A059FQL0_9PROT</name>
<dbReference type="InterPro" id="IPR001107">
    <property type="entry name" value="Band_7"/>
</dbReference>
<evidence type="ECO:0000313" key="10">
    <source>
        <dbReference type="Proteomes" id="UP000025171"/>
    </source>
</evidence>
<dbReference type="SMART" id="SM00244">
    <property type="entry name" value="PHB"/>
    <property type="match status" value="1"/>
</dbReference>
<sequence length="383" mass="42115">MPWDDKTKSSGPWGGGSDDDSDKDNGGSPWNRPTGGPGGPGGSGNGNGDLESQMRRMQERFRKRSGGGGGGGGGRRRGGSGANFGPLGIIVIIAIALLAWLSTSVVMVDPTQQAAVFRFGKWQTNFGPGLHFHLPAPFEEHDLVEVENRKETRIGKNLEESLMLTQDENIVDIQFSIFWKVDSEHPENFILNVKNPAEAVEQVSESVMREVVGKTPLQSVITTGRDTVQQEVAKQVQALLNDYRAGIEILAVTIDRSDPPQQVIEAFNDVNVAEQDAETNINQATQFANEVVPQARGTGQRILQEAEAYRDQVLADAQGEASRFEQIYAEYRKAPRVTRERMYLETMERVLERADKLIMDQDSGAVPYLPLERTAPKPRGGQQ</sequence>
<dbReference type="GO" id="GO:0016020">
    <property type="term" value="C:membrane"/>
    <property type="evidence" value="ECO:0007669"/>
    <property type="project" value="UniProtKB-SubCell"/>
</dbReference>
<keyword evidence="3 6" id="KW-0812">Transmembrane</keyword>
<organism evidence="9 10">
    <name type="scientific">Hyphomonas johnsonii MHS-2</name>
    <dbReference type="NCBI Taxonomy" id="1280950"/>
    <lineage>
        <taxon>Bacteria</taxon>
        <taxon>Pseudomonadati</taxon>
        <taxon>Pseudomonadota</taxon>
        <taxon>Alphaproteobacteria</taxon>
        <taxon>Hyphomonadales</taxon>
        <taxon>Hyphomonadaceae</taxon>
        <taxon>Hyphomonas</taxon>
    </lineage>
</organism>
<accession>A0A059FQL0</accession>
<feature type="region of interest" description="Disordered" evidence="7">
    <location>
        <begin position="1"/>
        <end position="51"/>
    </location>
</feature>
<dbReference type="CDD" id="cd03404">
    <property type="entry name" value="SPFH_HflK"/>
    <property type="match status" value="1"/>
</dbReference>
<feature type="transmembrane region" description="Helical" evidence="6">
    <location>
        <begin position="84"/>
        <end position="108"/>
    </location>
</feature>
<dbReference type="PANTHER" id="PTHR43327">
    <property type="entry name" value="STOMATIN-LIKE PROTEIN 2, MITOCHONDRIAL"/>
    <property type="match status" value="1"/>
</dbReference>
<dbReference type="Pfam" id="PF01145">
    <property type="entry name" value="Band_7"/>
    <property type="match status" value="1"/>
</dbReference>
<dbReference type="Proteomes" id="UP000025171">
    <property type="component" value="Unassembled WGS sequence"/>
</dbReference>
<comment type="subunit">
    <text evidence="6">HflC and HflK may interact to form a multimeric complex.</text>
</comment>
<comment type="subcellular location">
    <subcellularLocation>
        <location evidence="1">Membrane</location>
        <topology evidence="1">Single-pass membrane protein</topology>
    </subcellularLocation>
</comment>
<dbReference type="PATRIC" id="fig|1280950.3.peg.1533"/>
<dbReference type="NCBIfam" id="TIGR01933">
    <property type="entry name" value="hflK"/>
    <property type="match status" value="1"/>
</dbReference>
<dbReference type="InterPro" id="IPR036013">
    <property type="entry name" value="Band_7/SPFH_dom_sf"/>
</dbReference>
<evidence type="ECO:0000256" key="5">
    <source>
        <dbReference type="ARBA" id="ARBA00023136"/>
    </source>
</evidence>
<comment type="caution">
    <text evidence="9">The sequence shown here is derived from an EMBL/GenBank/DDBJ whole genome shotgun (WGS) entry which is preliminary data.</text>
</comment>
<gene>
    <name evidence="9" type="ORF">HJO_07647</name>
</gene>
<keyword evidence="4 6" id="KW-1133">Transmembrane helix</keyword>